<dbReference type="Gene3D" id="1.10.287.950">
    <property type="entry name" value="Methyl-accepting chemotaxis protein"/>
    <property type="match status" value="1"/>
</dbReference>
<dbReference type="CDD" id="cd06225">
    <property type="entry name" value="HAMP"/>
    <property type="match status" value="1"/>
</dbReference>
<comment type="subcellular location">
    <subcellularLocation>
        <location evidence="1">Cell inner membrane</location>
        <topology evidence="1">Multi-pass membrane protein</topology>
    </subcellularLocation>
</comment>
<dbReference type="PANTHER" id="PTHR32089">
    <property type="entry name" value="METHYL-ACCEPTING CHEMOTAXIS PROTEIN MCPB"/>
    <property type="match status" value="1"/>
</dbReference>
<evidence type="ECO:0000256" key="5">
    <source>
        <dbReference type="PROSITE-ProRule" id="PRU00284"/>
    </source>
</evidence>
<dbReference type="InterPro" id="IPR000727">
    <property type="entry name" value="T_SNARE_dom"/>
</dbReference>
<evidence type="ECO:0000256" key="6">
    <source>
        <dbReference type="SAM" id="Coils"/>
    </source>
</evidence>
<accession>A0A2M6UET2</accession>
<evidence type="ECO:0000256" key="7">
    <source>
        <dbReference type="SAM" id="Phobius"/>
    </source>
</evidence>
<feature type="coiled-coil region" evidence="6">
    <location>
        <begin position="121"/>
        <end position="148"/>
    </location>
</feature>
<dbReference type="PROSITE" id="PS50111">
    <property type="entry name" value="CHEMOTAXIS_TRANSDUC_2"/>
    <property type="match status" value="1"/>
</dbReference>
<sequence>MNALSRFRVLTKILAVITMLSTIAAMLAWFGASSLAQLNEGADNMAKAARRSLLAARANQNARDFNRAELRGALDTSEASRQAVLKMIDDQLKQFDERLDEVGKTRDERAQQLLANVRQSYADYKVQLGQTRALLAQAKEEKKSAQGDELTAAVMKSWSASEKLQASIKVVADRLNDRVEEFAKAASDEYQSKSRLMVGLAGFGIISGLLLGFVIGQFGIAKPMRSLVGLLQRMAKGDIVDMIGTERRDEIGQTARAVEEIKLMLAEKARQEAATKAEQDRLQAELRRQEMHRLAGEFEGTVGEIVHTVSSASTELEASAGTLTTTAEQTQTISAAVAAASEEASTNVQSVASASEELSSSVNEIGRQVQESSRIASEAVQQATRTNGDIARLAEAAGRIGDVIELINNIAAQTNLLALNATIEAARAGEAGRGFAVVASEVKALAEQTAKATEEISRHVSGMQSATDNSVAAIQGIGDTITRMSEIASAIASAVEEQGAATQEISRNIQHAAKGAEEVSSGITSVQRNAAETGSASVQVLSSAQMLSRDSTRLKDEVSRFLGSVRAA</sequence>
<keyword evidence="2" id="KW-0997">Cell inner membrane</keyword>
<dbReference type="Gene3D" id="6.10.340.10">
    <property type="match status" value="1"/>
</dbReference>
<dbReference type="Pfam" id="PF00015">
    <property type="entry name" value="MCPsignal"/>
    <property type="match status" value="1"/>
</dbReference>
<dbReference type="PROSITE" id="PS50192">
    <property type="entry name" value="T_SNARE"/>
    <property type="match status" value="1"/>
</dbReference>
<dbReference type="SMART" id="SM00283">
    <property type="entry name" value="MA"/>
    <property type="match status" value="1"/>
</dbReference>
<comment type="caution">
    <text evidence="11">The sequence shown here is derived from an EMBL/GenBank/DDBJ whole genome shotgun (WGS) entry which is preliminary data.</text>
</comment>
<reference evidence="11 12" key="1">
    <citation type="submission" date="2015-06" db="EMBL/GenBank/DDBJ databases">
        <title>Comparative genome analysis of nirS-carrying Bradyrhizobium sp. strains.</title>
        <authorList>
            <person name="Ishii S."/>
            <person name="Jang J."/>
            <person name="Nishizawa T."/>
            <person name="Senoo K."/>
        </authorList>
    </citation>
    <scope>NUCLEOTIDE SEQUENCE [LARGE SCALE GENOMIC DNA]</scope>
    <source>
        <strain evidence="11 12">TSA1</strain>
    </source>
</reference>
<evidence type="ECO:0000256" key="2">
    <source>
        <dbReference type="ARBA" id="ARBA00022519"/>
    </source>
</evidence>
<feature type="domain" description="T-SNARE coiled-coil homology" evidence="9">
    <location>
        <begin position="464"/>
        <end position="526"/>
    </location>
</feature>
<dbReference type="GO" id="GO:0006935">
    <property type="term" value="P:chemotaxis"/>
    <property type="evidence" value="ECO:0007669"/>
    <property type="project" value="InterPro"/>
</dbReference>
<dbReference type="PANTHER" id="PTHR32089:SF112">
    <property type="entry name" value="LYSOZYME-LIKE PROTEIN-RELATED"/>
    <property type="match status" value="1"/>
</dbReference>
<comment type="similarity">
    <text evidence="4">Belongs to the methyl-accepting chemotaxis (MCP) protein family.</text>
</comment>
<keyword evidence="7" id="KW-0812">Transmembrane</keyword>
<name>A0A2M6UET2_9BRAD</name>
<dbReference type="GO" id="GO:0007165">
    <property type="term" value="P:signal transduction"/>
    <property type="evidence" value="ECO:0007669"/>
    <property type="project" value="UniProtKB-KW"/>
</dbReference>
<feature type="transmembrane region" description="Helical" evidence="7">
    <location>
        <begin position="12"/>
        <end position="32"/>
    </location>
</feature>
<gene>
    <name evidence="11" type="ORF">TSA1_21955</name>
</gene>
<keyword evidence="6" id="KW-0175">Coiled coil</keyword>
<dbReference type="EMBL" id="LFJC01000003">
    <property type="protein sequence ID" value="PIT03122.1"/>
    <property type="molecule type" value="Genomic_DNA"/>
</dbReference>
<evidence type="ECO:0000259" key="8">
    <source>
        <dbReference type="PROSITE" id="PS50111"/>
    </source>
</evidence>
<evidence type="ECO:0000313" key="12">
    <source>
        <dbReference type="Proteomes" id="UP000228930"/>
    </source>
</evidence>
<dbReference type="Pfam" id="PF12729">
    <property type="entry name" value="4HB_MCP_1"/>
    <property type="match status" value="1"/>
</dbReference>
<dbReference type="PROSITE" id="PS50885">
    <property type="entry name" value="HAMP"/>
    <property type="match status" value="1"/>
</dbReference>
<keyword evidence="2" id="KW-1003">Cell membrane</keyword>
<evidence type="ECO:0000256" key="4">
    <source>
        <dbReference type="ARBA" id="ARBA00029447"/>
    </source>
</evidence>
<dbReference type="GO" id="GO:0005886">
    <property type="term" value="C:plasma membrane"/>
    <property type="evidence" value="ECO:0007669"/>
    <property type="project" value="UniProtKB-SubCell"/>
</dbReference>
<protein>
    <submittedName>
        <fullName evidence="11">Chemotaxis protein</fullName>
    </submittedName>
</protein>
<dbReference type="InterPro" id="IPR004089">
    <property type="entry name" value="MCPsignal_dom"/>
</dbReference>
<keyword evidence="12" id="KW-1185">Reference proteome</keyword>
<evidence type="ECO:0000259" key="10">
    <source>
        <dbReference type="PROSITE" id="PS50885"/>
    </source>
</evidence>
<feature type="domain" description="Methyl-accepting transducer" evidence="8">
    <location>
        <begin position="305"/>
        <end position="548"/>
    </location>
</feature>
<keyword evidence="7" id="KW-0472">Membrane</keyword>
<evidence type="ECO:0000256" key="3">
    <source>
        <dbReference type="ARBA" id="ARBA00023224"/>
    </source>
</evidence>
<feature type="domain" description="HAMP" evidence="10">
    <location>
        <begin position="218"/>
        <end position="270"/>
    </location>
</feature>
<dbReference type="SUPFAM" id="SSF58104">
    <property type="entry name" value="Methyl-accepting chemotaxis protein (MCP) signaling domain"/>
    <property type="match status" value="1"/>
</dbReference>
<feature type="transmembrane region" description="Helical" evidence="7">
    <location>
        <begin position="196"/>
        <end position="216"/>
    </location>
</feature>
<dbReference type="InterPro" id="IPR004090">
    <property type="entry name" value="Chemotax_Me-accpt_rcpt"/>
</dbReference>
<dbReference type="Proteomes" id="UP000228930">
    <property type="component" value="Unassembled WGS sequence"/>
</dbReference>
<organism evidence="11 12">
    <name type="scientific">Bradyrhizobium nitroreducens</name>
    <dbReference type="NCBI Taxonomy" id="709803"/>
    <lineage>
        <taxon>Bacteria</taxon>
        <taxon>Pseudomonadati</taxon>
        <taxon>Pseudomonadota</taxon>
        <taxon>Alphaproteobacteria</taxon>
        <taxon>Hyphomicrobiales</taxon>
        <taxon>Nitrobacteraceae</taxon>
        <taxon>Bradyrhizobium</taxon>
    </lineage>
</organism>
<dbReference type="InterPro" id="IPR003660">
    <property type="entry name" value="HAMP_dom"/>
</dbReference>
<dbReference type="RefSeq" id="WP_100178272.1">
    <property type="nucleotide sequence ID" value="NZ_LFJC01000003.1"/>
</dbReference>
<keyword evidence="3 5" id="KW-0807">Transducer</keyword>
<dbReference type="InterPro" id="IPR024478">
    <property type="entry name" value="HlyB_4HB_MCP"/>
</dbReference>
<dbReference type="PRINTS" id="PR00260">
    <property type="entry name" value="CHEMTRNSDUCR"/>
</dbReference>
<evidence type="ECO:0000256" key="1">
    <source>
        <dbReference type="ARBA" id="ARBA00004429"/>
    </source>
</evidence>
<dbReference type="AlphaFoldDB" id="A0A2M6UET2"/>
<keyword evidence="7" id="KW-1133">Transmembrane helix</keyword>
<evidence type="ECO:0000313" key="11">
    <source>
        <dbReference type="EMBL" id="PIT03122.1"/>
    </source>
</evidence>
<dbReference type="GO" id="GO:0004888">
    <property type="term" value="F:transmembrane signaling receptor activity"/>
    <property type="evidence" value="ECO:0007669"/>
    <property type="project" value="InterPro"/>
</dbReference>
<evidence type="ECO:0000259" key="9">
    <source>
        <dbReference type="PROSITE" id="PS50192"/>
    </source>
</evidence>
<proteinExistence type="inferred from homology"/>